<feature type="compositionally biased region" description="Basic and acidic residues" evidence="1">
    <location>
        <begin position="481"/>
        <end position="495"/>
    </location>
</feature>
<dbReference type="OrthoDB" id="4033420at2759"/>
<evidence type="ECO:0000313" key="3">
    <source>
        <dbReference type="EMBL" id="CCE61401.1"/>
    </source>
</evidence>
<feature type="region of interest" description="Disordered" evidence="1">
    <location>
        <begin position="239"/>
        <end position="260"/>
    </location>
</feature>
<evidence type="ECO:0000313" key="4">
    <source>
        <dbReference type="Proteomes" id="UP000005666"/>
    </source>
</evidence>
<dbReference type="GO" id="GO:0000329">
    <property type="term" value="C:fungal-type vacuole membrane"/>
    <property type="evidence" value="ECO:0007669"/>
    <property type="project" value="EnsemblFungi"/>
</dbReference>
<gene>
    <name evidence="3" type="primary">TPHA0A03240</name>
    <name evidence="3" type="ordered locus">TPHA_0A03240</name>
</gene>
<keyword evidence="2" id="KW-0812">Transmembrane</keyword>
<feature type="transmembrane region" description="Helical" evidence="2">
    <location>
        <begin position="563"/>
        <end position="586"/>
    </location>
</feature>
<feature type="region of interest" description="Disordered" evidence="1">
    <location>
        <begin position="481"/>
        <end position="510"/>
    </location>
</feature>
<feature type="transmembrane region" description="Helical" evidence="2">
    <location>
        <begin position="337"/>
        <end position="364"/>
    </location>
</feature>
<dbReference type="GeneID" id="11532521"/>
<name>G8BNC3_TETPH</name>
<feature type="compositionally biased region" description="Low complexity" evidence="1">
    <location>
        <begin position="500"/>
        <end position="510"/>
    </location>
</feature>
<sequence length="587" mass="67567">MVRIWHLAQYYMPLFSSNKPIITITSIIVAGSIYLLVYLTSSFLITHYYNDPNMFIPNSQDYFRTLLLGLFSPFLYYFIKKILLNIKNKQIITNIVFDFPLNDLYMFLLIICLAYPQTQDLSITIDDSGPDYASLEWHIIPRQSYLFGISWSLGEFLISICSNISLFVEVFEETGEDEYGNILDNANEDDNYAGIKNTRLPSKSRDEISLSQCLKVRYSSSTLSNNVYSSLSKTVNPSYGSTNNNVKNHDDPTKNKGKVTSADDDFENKMILVNPYDNSLIITTKSGTKKLNEQRKNKLNERNLNNSDSLYLNDIDEVGRIHYFYSISSTEQFLKQLGAMSLIILNNILLLVGQSLMLSIYFIYVRGHEHLFTKAVNYFGQRWIGVFLSFVVLPLILIDLLFSIILYFWKDVEFFLEGEDSYSDYEDNGIYDGNGNILINHNSIQDYTSFGNSKQRPHSNPILDIYRYKNTDNKQHQDLDMNIKNRDNNGSDGDKNYGINQDNSSNPNNNFLLAGAEGTSIDNMMYSDSTFYIHEEYGSGEPRLLRIIKKGIEIWRNGDRNDIFLFVFLTIYSISNFIGGLICTVYQ</sequence>
<dbReference type="RefSeq" id="XP_003683835.1">
    <property type="nucleotide sequence ID" value="XM_003683787.1"/>
</dbReference>
<feature type="transmembrane region" description="Helical" evidence="2">
    <location>
        <begin position="21"/>
        <end position="50"/>
    </location>
</feature>
<accession>G8BNC3</accession>
<proteinExistence type="predicted"/>
<keyword evidence="2" id="KW-0472">Membrane</keyword>
<protein>
    <submittedName>
        <fullName evidence="3">Uncharacterized protein</fullName>
    </submittedName>
</protein>
<dbReference type="eggNOG" id="ENOG502QW37">
    <property type="taxonomic scope" value="Eukaryota"/>
</dbReference>
<dbReference type="KEGG" id="tpf:TPHA_0A03240"/>
<organism evidence="3 4">
    <name type="scientific">Tetrapisispora phaffii (strain ATCC 24235 / CBS 4417 / NBRC 1672 / NRRL Y-8282 / UCD 70-5)</name>
    <name type="common">Yeast</name>
    <name type="synonym">Fabospora phaffii</name>
    <dbReference type="NCBI Taxonomy" id="1071381"/>
    <lineage>
        <taxon>Eukaryota</taxon>
        <taxon>Fungi</taxon>
        <taxon>Dikarya</taxon>
        <taxon>Ascomycota</taxon>
        <taxon>Saccharomycotina</taxon>
        <taxon>Saccharomycetes</taxon>
        <taxon>Saccharomycetales</taxon>
        <taxon>Saccharomycetaceae</taxon>
        <taxon>Tetrapisispora</taxon>
    </lineage>
</organism>
<dbReference type="Proteomes" id="UP000005666">
    <property type="component" value="Chromosome 1"/>
</dbReference>
<feature type="transmembrane region" description="Helical" evidence="2">
    <location>
        <begin position="62"/>
        <end position="79"/>
    </location>
</feature>
<dbReference type="EMBL" id="HE612856">
    <property type="protein sequence ID" value="CCE61401.1"/>
    <property type="molecule type" value="Genomic_DNA"/>
</dbReference>
<dbReference type="OMA" id="YIFGISW"/>
<keyword evidence="2" id="KW-1133">Transmembrane helix</keyword>
<evidence type="ECO:0000256" key="2">
    <source>
        <dbReference type="SAM" id="Phobius"/>
    </source>
</evidence>
<evidence type="ECO:0000256" key="1">
    <source>
        <dbReference type="SAM" id="MobiDB-lite"/>
    </source>
</evidence>
<dbReference type="HOGENOM" id="CLU_036939_0_0_1"/>
<dbReference type="AlphaFoldDB" id="G8BNC3"/>
<keyword evidence="4" id="KW-1185">Reference proteome</keyword>
<feature type="transmembrane region" description="Helical" evidence="2">
    <location>
        <begin position="384"/>
        <end position="409"/>
    </location>
</feature>
<dbReference type="GO" id="GO:1904262">
    <property type="term" value="P:negative regulation of TORC1 signaling"/>
    <property type="evidence" value="ECO:0007669"/>
    <property type="project" value="EnsemblFungi"/>
</dbReference>
<reference evidence="3 4" key="1">
    <citation type="journal article" date="2011" name="Proc. Natl. Acad. Sci. U.S.A.">
        <title>Evolutionary erosion of yeast sex chromosomes by mating-type switching accidents.</title>
        <authorList>
            <person name="Gordon J.L."/>
            <person name="Armisen D."/>
            <person name="Proux-Wera E."/>
            <person name="Oheigeartaigh S.S."/>
            <person name="Byrne K.P."/>
            <person name="Wolfe K.H."/>
        </authorList>
    </citation>
    <scope>NUCLEOTIDE SEQUENCE [LARGE SCALE GENOMIC DNA]</scope>
    <source>
        <strain evidence="4">ATCC 24235 / CBS 4417 / NBRC 1672 / NRRL Y-8282 / UCD 70-5</strain>
    </source>
</reference>